<dbReference type="Proteomes" id="UP000197138">
    <property type="component" value="Unassembled WGS sequence"/>
</dbReference>
<feature type="domain" description="Coenzyme Q-binding protein COQ10 START" evidence="4">
    <location>
        <begin position="107"/>
        <end position="233"/>
    </location>
</feature>
<comment type="similarity">
    <text evidence="1">Belongs to the COQ10 family.</text>
</comment>
<dbReference type="EMBL" id="MTKT01002214">
    <property type="protein sequence ID" value="OWM80724.1"/>
    <property type="molecule type" value="Genomic_DNA"/>
</dbReference>
<dbReference type="SUPFAM" id="SSF55961">
    <property type="entry name" value="Bet v1-like"/>
    <property type="match status" value="1"/>
</dbReference>
<organism evidence="5 7">
    <name type="scientific">Punica granatum</name>
    <name type="common">Pomegranate</name>
    <dbReference type="NCBI Taxonomy" id="22663"/>
    <lineage>
        <taxon>Eukaryota</taxon>
        <taxon>Viridiplantae</taxon>
        <taxon>Streptophyta</taxon>
        <taxon>Embryophyta</taxon>
        <taxon>Tracheophyta</taxon>
        <taxon>Spermatophyta</taxon>
        <taxon>Magnoliopsida</taxon>
        <taxon>eudicotyledons</taxon>
        <taxon>Gunneridae</taxon>
        <taxon>Pentapetalae</taxon>
        <taxon>rosids</taxon>
        <taxon>malvids</taxon>
        <taxon>Myrtales</taxon>
        <taxon>Lythraceae</taxon>
        <taxon>Punica</taxon>
    </lineage>
</organism>
<dbReference type="Gene3D" id="3.30.530.20">
    <property type="match status" value="1"/>
</dbReference>
<evidence type="ECO:0000256" key="2">
    <source>
        <dbReference type="ARBA" id="ARBA00011814"/>
    </source>
</evidence>
<dbReference type="Proteomes" id="UP000233551">
    <property type="component" value="Unassembled WGS sequence"/>
</dbReference>
<gene>
    <name evidence="5" type="ORF">CDL15_Pgr006754</name>
    <name evidence="6" type="ORF">CRG98_028947</name>
</gene>
<dbReference type="GO" id="GO:0048039">
    <property type="term" value="F:ubiquinone binding"/>
    <property type="evidence" value="ECO:0007669"/>
    <property type="project" value="InterPro"/>
</dbReference>
<dbReference type="PANTHER" id="PTHR12901">
    <property type="entry name" value="SPERM PROTEIN HOMOLOG"/>
    <property type="match status" value="1"/>
</dbReference>
<evidence type="ECO:0000313" key="8">
    <source>
        <dbReference type="Proteomes" id="UP000233551"/>
    </source>
</evidence>
<comment type="function">
    <text evidence="3">Required for the function of coenzyme Q in the respiratory chain. May serve as a chaperone or may be involved in the transport of Q6 from its site of synthesis to the catalytic sites of the respiratory complexes.</text>
</comment>
<evidence type="ECO:0000256" key="3">
    <source>
        <dbReference type="ARBA" id="ARBA00024947"/>
    </source>
</evidence>
<name>A0A218X6Z3_PUNGR</name>
<reference evidence="6 8" key="3">
    <citation type="submission" date="2017-11" db="EMBL/GenBank/DDBJ databases">
        <title>De-novo sequencing of pomegranate (Punica granatum L.) genome.</title>
        <authorList>
            <person name="Akparov Z."/>
            <person name="Amiraslanov A."/>
            <person name="Hajiyeva S."/>
            <person name="Abbasov M."/>
            <person name="Kaur K."/>
            <person name="Hamwieh A."/>
            <person name="Solovyev V."/>
            <person name="Salamov A."/>
            <person name="Braich B."/>
            <person name="Kosarev P."/>
            <person name="Mahmoud A."/>
            <person name="Hajiyev E."/>
            <person name="Babayeva S."/>
            <person name="Izzatullayeva V."/>
            <person name="Mammadov A."/>
            <person name="Mammadov A."/>
            <person name="Sharifova S."/>
            <person name="Ojaghi J."/>
            <person name="Eynullazada K."/>
            <person name="Bayramov B."/>
            <person name="Abdulazimova A."/>
            <person name="Shahmuradov I."/>
        </authorList>
    </citation>
    <scope>NUCLEOTIDE SEQUENCE [LARGE SCALE GENOMIC DNA]</scope>
    <source>
        <strain evidence="6">AG2017</strain>
        <strain evidence="8">cv. AG2017</strain>
        <tissue evidence="6">Leaf</tissue>
    </source>
</reference>
<evidence type="ECO:0000313" key="6">
    <source>
        <dbReference type="EMBL" id="PKI50635.1"/>
    </source>
</evidence>
<dbReference type="GO" id="GO:0005739">
    <property type="term" value="C:mitochondrion"/>
    <property type="evidence" value="ECO:0007669"/>
    <property type="project" value="TreeGrafter"/>
</dbReference>
<dbReference type="InterPro" id="IPR023393">
    <property type="entry name" value="START-like_dom_sf"/>
</dbReference>
<evidence type="ECO:0000313" key="5">
    <source>
        <dbReference type="EMBL" id="OWM80724.1"/>
    </source>
</evidence>
<comment type="subunit">
    <text evidence="2">Interacts with coenzyme Q.</text>
</comment>
<dbReference type="InterPro" id="IPR005031">
    <property type="entry name" value="COQ10_START"/>
</dbReference>
<dbReference type="AlphaFoldDB" id="A0A218X6Z3"/>
<dbReference type="OrthoDB" id="292693at2759"/>
<sequence length="256" mass="28743">MPPFSAAPKALGSLLWRRTSIGRLVRRHASSDPISNCDRFRCLGCSGVAGIGNSFGGKQPGRHKEAGLLTGSLWSVNNGQRRRFLGCGDGEEGSVLSKVYEERRVLGYSPTQLFDVVAAVDFYQDFLPWCQRSEILRNYPDGSLDAELEIGFKFLVESYVSHVEMKRPTFIKSTASDSTLFEHLINVWEFNPGPVPGSCDLHFLVDFKFQSPLYSQVASMFFKEVVARLVGSFNERCHSIYGPEVRILEEPHRQRA</sequence>
<evidence type="ECO:0000256" key="1">
    <source>
        <dbReference type="ARBA" id="ARBA00006885"/>
    </source>
</evidence>
<dbReference type="GeneID" id="116215570"/>
<comment type="caution">
    <text evidence="5">The sequence shown here is derived from an EMBL/GenBank/DDBJ whole genome shotgun (WGS) entry which is preliminary data.</text>
</comment>
<dbReference type="EMBL" id="PGOL01002090">
    <property type="protein sequence ID" value="PKI50635.1"/>
    <property type="molecule type" value="Genomic_DNA"/>
</dbReference>
<reference evidence="5" key="2">
    <citation type="submission" date="2017-06" db="EMBL/GenBank/DDBJ databases">
        <title>The pomegranate genome and the genomics of punicalagin biosynthesis.</title>
        <authorList>
            <person name="Xu C."/>
        </authorList>
    </citation>
    <scope>NUCLEOTIDE SEQUENCE [LARGE SCALE GENOMIC DNA]</scope>
    <source>
        <tissue evidence="5">Fresh leaf</tissue>
    </source>
</reference>
<dbReference type="GO" id="GO:0045333">
    <property type="term" value="P:cellular respiration"/>
    <property type="evidence" value="ECO:0007669"/>
    <property type="project" value="InterPro"/>
</dbReference>
<dbReference type="CDD" id="cd07813">
    <property type="entry name" value="COQ10p_like"/>
    <property type="match status" value="1"/>
</dbReference>
<protein>
    <recommendedName>
        <fullName evidence="4">Coenzyme Q-binding protein COQ10 START domain-containing protein</fullName>
    </recommendedName>
</protein>
<dbReference type="InterPro" id="IPR044996">
    <property type="entry name" value="COQ10-like"/>
</dbReference>
<evidence type="ECO:0000259" key="4">
    <source>
        <dbReference type="Pfam" id="PF03364"/>
    </source>
</evidence>
<keyword evidence="8" id="KW-1185">Reference proteome</keyword>
<reference evidence="7" key="1">
    <citation type="journal article" date="2017" name="Plant J.">
        <title>The pomegranate (Punica granatum L.) genome and the genomics of punicalagin biosynthesis.</title>
        <authorList>
            <person name="Qin G."/>
            <person name="Xu C."/>
            <person name="Ming R."/>
            <person name="Tang H."/>
            <person name="Guyot R."/>
            <person name="Kramer E.M."/>
            <person name="Hu Y."/>
            <person name="Yi X."/>
            <person name="Qi Y."/>
            <person name="Xu X."/>
            <person name="Gao Z."/>
            <person name="Pan H."/>
            <person name="Jian J."/>
            <person name="Tian Y."/>
            <person name="Yue Z."/>
            <person name="Xu Y."/>
        </authorList>
    </citation>
    <scope>NUCLEOTIDE SEQUENCE [LARGE SCALE GENOMIC DNA]</scope>
    <source>
        <strain evidence="7">cv. Dabenzi</strain>
    </source>
</reference>
<dbReference type="PANTHER" id="PTHR12901:SF10">
    <property type="entry name" value="COENZYME Q-BINDING PROTEIN COQ10, MITOCHONDRIAL"/>
    <property type="match status" value="1"/>
</dbReference>
<dbReference type="STRING" id="22663.A0A218X6Z3"/>
<accession>A0A218X6Z3</accession>
<evidence type="ECO:0000313" key="7">
    <source>
        <dbReference type="Proteomes" id="UP000197138"/>
    </source>
</evidence>
<proteinExistence type="inferred from homology"/>
<dbReference type="Pfam" id="PF03364">
    <property type="entry name" value="Polyketide_cyc"/>
    <property type="match status" value="1"/>
</dbReference>